<protein>
    <submittedName>
        <fullName evidence="2">Crotonobetainyl-CoA:carnitine CoA-transferase CaiB-like acyl-CoA transferase</fullName>
    </submittedName>
</protein>
<organism evidence="2 3">
    <name type="scientific">Neoroseomonas alkaliterrae</name>
    <dbReference type="NCBI Taxonomy" id="1452450"/>
    <lineage>
        <taxon>Bacteria</taxon>
        <taxon>Pseudomonadati</taxon>
        <taxon>Pseudomonadota</taxon>
        <taxon>Alphaproteobacteria</taxon>
        <taxon>Acetobacterales</taxon>
        <taxon>Acetobacteraceae</taxon>
        <taxon>Neoroseomonas</taxon>
    </lineage>
</organism>
<sequence>MVPLLTGLRVLDLTSIIYGPLVGQVLGDLGAEVIKVEPPEGELARAIQPRGPQGDSAMFVCNNRNKRSIALDLKAEAGREVFTRLLRWAEVFVHNMRPAALDRLGFGFAAAAAINPEIIYCAAVGFGRGGRYAGRPAFDDVIQAAGGIAALPSYRGEDPAYVPGVVADKVAALTATYGVMAAIAARARGRTGPIEVEAAMFESVVAFVLNEHLAAAAFGGPPQAAGYHRMFAPDRRPYRTRDGWIAALPYTEQQWRRVLEFTARHDVLDAPWFADPGERSAHIAELYAVLAEEMAQRTTGEWLRVLQDLDIPHARVNRLEDLLTDPHLQDVDFFAPNGSGLARSARQPVVFPGLPVQPDRPAPALGADTEAVAEMLGYDAAAIAALRARGAFGPGG</sequence>
<dbReference type="InterPro" id="IPR023606">
    <property type="entry name" value="CoA-Trfase_III_dom_1_sf"/>
</dbReference>
<dbReference type="InterPro" id="IPR044855">
    <property type="entry name" value="CoA-Trfase_III_dom3_sf"/>
</dbReference>
<proteinExistence type="predicted"/>
<dbReference type="RefSeq" id="WP_184480389.1">
    <property type="nucleotide sequence ID" value="NZ_JAAEDJ010000007.1"/>
</dbReference>
<accession>A0A840XHW3</accession>
<dbReference type="Pfam" id="PF02515">
    <property type="entry name" value="CoA_transf_3"/>
    <property type="match status" value="1"/>
</dbReference>
<dbReference type="AlphaFoldDB" id="A0A840XHW3"/>
<keyword evidence="1 2" id="KW-0808">Transferase</keyword>
<dbReference type="EMBL" id="JACIJE010000001">
    <property type="protein sequence ID" value="MBB5688075.1"/>
    <property type="molecule type" value="Genomic_DNA"/>
</dbReference>
<name>A0A840XHW3_9PROT</name>
<dbReference type="Gene3D" id="3.30.1540.10">
    <property type="entry name" value="formyl-coa transferase, domain 3"/>
    <property type="match status" value="1"/>
</dbReference>
<dbReference type="SUPFAM" id="SSF89796">
    <property type="entry name" value="CoA-transferase family III (CaiB/BaiF)"/>
    <property type="match status" value="1"/>
</dbReference>
<evidence type="ECO:0000313" key="3">
    <source>
        <dbReference type="Proteomes" id="UP000562254"/>
    </source>
</evidence>
<evidence type="ECO:0000256" key="1">
    <source>
        <dbReference type="ARBA" id="ARBA00022679"/>
    </source>
</evidence>
<gene>
    <name evidence="2" type="ORF">FHS88_000185</name>
</gene>
<dbReference type="Proteomes" id="UP000562254">
    <property type="component" value="Unassembled WGS sequence"/>
</dbReference>
<dbReference type="GO" id="GO:0008410">
    <property type="term" value="F:CoA-transferase activity"/>
    <property type="evidence" value="ECO:0007669"/>
    <property type="project" value="TreeGrafter"/>
</dbReference>
<dbReference type="InterPro" id="IPR003673">
    <property type="entry name" value="CoA-Trfase_fam_III"/>
</dbReference>
<dbReference type="InterPro" id="IPR050483">
    <property type="entry name" value="CoA-transferase_III_domain"/>
</dbReference>
<reference evidence="2 3" key="1">
    <citation type="submission" date="2020-08" db="EMBL/GenBank/DDBJ databases">
        <title>Genomic Encyclopedia of Type Strains, Phase IV (KMG-IV): sequencing the most valuable type-strain genomes for metagenomic binning, comparative biology and taxonomic classification.</title>
        <authorList>
            <person name="Goeker M."/>
        </authorList>
    </citation>
    <scope>NUCLEOTIDE SEQUENCE [LARGE SCALE GENOMIC DNA]</scope>
    <source>
        <strain evidence="2 3">DSM 25895</strain>
    </source>
</reference>
<dbReference type="Gene3D" id="3.40.50.10540">
    <property type="entry name" value="Crotonobetainyl-coa:carnitine coa-transferase, domain 1"/>
    <property type="match status" value="1"/>
</dbReference>
<comment type="caution">
    <text evidence="2">The sequence shown here is derived from an EMBL/GenBank/DDBJ whole genome shotgun (WGS) entry which is preliminary data.</text>
</comment>
<dbReference type="PANTHER" id="PTHR48207:SF4">
    <property type="entry name" value="BLL6097 PROTEIN"/>
    <property type="match status" value="1"/>
</dbReference>
<dbReference type="PANTHER" id="PTHR48207">
    <property type="entry name" value="SUCCINATE--HYDROXYMETHYLGLUTARATE COA-TRANSFERASE"/>
    <property type="match status" value="1"/>
</dbReference>
<evidence type="ECO:0000313" key="2">
    <source>
        <dbReference type="EMBL" id="MBB5688075.1"/>
    </source>
</evidence>
<keyword evidence="3" id="KW-1185">Reference proteome</keyword>